<dbReference type="InterPro" id="IPR052219">
    <property type="entry name" value="Photolyase_Class-2"/>
</dbReference>
<accession>A0A8J4T5I8</accession>
<dbReference type="InterPro" id="IPR006050">
    <property type="entry name" value="DNA_photolyase_N"/>
</dbReference>
<dbReference type="Proteomes" id="UP000748531">
    <property type="component" value="Unassembled WGS sequence"/>
</dbReference>
<dbReference type="EMBL" id="LUCH01004211">
    <property type="protein sequence ID" value="KAF5399253.1"/>
    <property type="molecule type" value="Genomic_DNA"/>
</dbReference>
<protein>
    <recommendedName>
        <fullName evidence="1">Photolyase/cryptochrome alpha/beta domain-containing protein</fullName>
    </recommendedName>
</protein>
<dbReference type="PANTHER" id="PTHR10211">
    <property type="entry name" value="DEOXYRIBODIPYRIMIDINE PHOTOLYASE"/>
    <property type="match status" value="1"/>
</dbReference>
<dbReference type="SUPFAM" id="SSF52425">
    <property type="entry name" value="Cryptochrome/photolyase, N-terminal domain"/>
    <property type="match status" value="1"/>
</dbReference>
<dbReference type="Pfam" id="PF00875">
    <property type="entry name" value="DNA_photolyase"/>
    <property type="match status" value="1"/>
</dbReference>
<comment type="caution">
    <text evidence="2">The sequence shown here is derived from an EMBL/GenBank/DDBJ whole genome shotgun (WGS) entry which is preliminary data.</text>
</comment>
<dbReference type="InterPro" id="IPR014729">
    <property type="entry name" value="Rossmann-like_a/b/a_fold"/>
</dbReference>
<name>A0A8J4T5I8_9TREM</name>
<evidence type="ECO:0000313" key="2">
    <source>
        <dbReference type="EMBL" id="KAF5399253.1"/>
    </source>
</evidence>
<dbReference type="GO" id="GO:0003904">
    <property type="term" value="F:deoxyribodipyrimidine photo-lyase activity"/>
    <property type="evidence" value="ECO:0007669"/>
    <property type="project" value="TreeGrafter"/>
</dbReference>
<sequence>MMSAVSGDLKLIAKTDLASWPINIMRRRHSLSGSIRDFPFAKCRVRQLKGPNLFPELDGMTKTDKAGMGGVLYWMIRDHRVQDNWAFLYAQRLALKFGVPLHTCFCLSSRYQADTLRHFTFMLEGLSEVEEECNKLNIPFHLVHANTAVSTVSTGMKRTLSDTGLSEGCFHELAVAESVLTVVRNLRVGCVVTDFCPLREPTAWIETLLKLVPEEVPVCQVSRYL</sequence>
<dbReference type="OrthoDB" id="496749at2759"/>
<dbReference type="GO" id="GO:0000719">
    <property type="term" value="P:photoreactive repair"/>
    <property type="evidence" value="ECO:0007669"/>
    <property type="project" value="TreeGrafter"/>
</dbReference>
<reference evidence="2" key="1">
    <citation type="submission" date="2019-05" db="EMBL/GenBank/DDBJ databases">
        <title>Annotation for the trematode Paragonimus heterotremus.</title>
        <authorList>
            <person name="Choi Y.-J."/>
        </authorList>
    </citation>
    <scope>NUCLEOTIDE SEQUENCE</scope>
    <source>
        <strain evidence="2">LC</strain>
    </source>
</reference>
<dbReference type="PROSITE" id="PS51645">
    <property type="entry name" value="PHR_CRY_ALPHA_BETA"/>
    <property type="match status" value="1"/>
</dbReference>
<dbReference type="Gene3D" id="3.40.50.620">
    <property type="entry name" value="HUPs"/>
    <property type="match status" value="1"/>
</dbReference>
<gene>
    <name evidence="2" type="ORF">PHET_07266</name>
</gene>
<keyword evidence="3" id="KW-1185">Reference proteome</keyword>
<dbReference type="PANTHER" id="PTHR10211:SF0">
    <property type="entry name" value="DEOXYRIBODIPYRIMIDINE PHOTO-LYASE"/>
    <property type="match status" value="1"/>
</dbReference>
<organism evidence="2 3">
    <name type="scientific">Paragonimus heterotremus</name>
    <dbReference type="NCBI Taxonomy" id="100268"/>
    <lineage>
        <taxon>Eukaryota</taxon>
        <taxon>Metazoa</taxon>
        <taxon>Spiralia</taxon>
        <taxon>Lophotrochozoa</taxon>
        <taxon>Platyhelminthes</taxon>
        <taxon>Trematoda</taxon>
        <taxon>Digenea</taxon>
        <taxon>Plagiorchiida</taxon>
        <taxon>Troglotremata</taxon>
        <taxon>Troglotrematidae</taxon>
        <taxon>Paragonimus</taxon>
    </lineage>
</organism>
<dbReference type="InterPro" id="IPR036155">
    <property type="entry name" value="Crypto/Photolyase_N_sf"/>
</dbReference>
<evidence type="ECO:0000313" key="3">
    <source>
        <dbReference type="Proteomes" id="UP000748531"/>
    </source>
</evidence>
<evidence type="ECO:0000259" key="1">
    <source>
        <dbReference type="PROSITE" id="PS51645"/>
    </source>
</evidence>
<proteinExistence type="predicted"/>
<feature type="domain" description="Photolyase/cryptochrome alpha/beta" evidence="1">
    <location>
        <begin position="69"/>
        <end position="225"/>
    </location>
</feature>
<dbReference type="AlphaFoldDB" id="A0A8J4T5I8"/>